<accession>A0A6I1WVH7</accession>
<comment type="caution">
    <text evidence="3">The sequence shown here is derived from an EMBL/GenBank/DDBJ whole genome shotgun (WGS) entry which is preliminary data.</text>
</comment>
<reference evidence="4 5" key="1">
    <citation type="submission" date="2019-10" db="EMBL/GenBank/DDBJ databases">
        <title>Evaluation of single-gene subtyping targets for Pseudomonas.</title>
        <authorList>
            <person name="Reichler S.J."/>
            <person name="Orsi R.H."/>
            <person name="Wiedmann M."/>
            <person name="Martin N.H."/>
            <person name="Murphy S.I."/>
        </authorList>
    </citation>
    <scope>NUCLEOTIDE SEQUENCE [LARGE SCALE GENOMIC DNA]</scope>
    <source>
        <strain evidence="2 5">FSL R10-1637</strain>
        <strain evidence="3 4">FSL R10-1876</strain>
    </source>
</reference>
<evidence type="ECO:0000313" key="2">
    <source>
        <dbReference type="EMBL" id="MQU06268.1"/>
    </source>
</evidence>
<keyword evidence="1" id="KW-1133">Transmembrane helix</keyword>
<dbReference type="Proteomes" id="UP000466863">
    <property type="component" value="Unassembled WGS sequence"/>
</dbReference>
<name>A0A6I1WVH7_9PSED</name>
<keyword evidence="1" id="KW-0472">Membrane</keyword>
<dbReference type="AlphaFoldDB" id="A0A6I1WVH7"/>
<feature type="transmembrane region" description="Helical" evidence="1">
    <location>
        <begin position="20"/>
        <end position="41"/>
    </location>
</feature>
<organism evidence="3 4">
    <name type="scientific">Pseudomonas helleri</name>
    <dbReference type="NCBI Taxonomy" id="1608996"/>
    <lineage>
        <taxon>Bacteria</taxon>
        <taxon>Pseudomonadati</taxon>
        <taxon>Pseudomonadota</taxon>
        <taxon>Gammaproteobacteria</taxon>
        <taxon>Pseudomonadales</taxon>
        <taxon>Pseudomonadaceae</taxon>
        <taxon>Pseudomonas</taxon>
    </lineage>
</organism>
<protein>
    <submittedName>
        <fullName evidence="3">Uncharacterized protein</fullName>
    </submittedName>
</protein>
<evidence type="ECO:0000313" key="4">
    <source>
        <dbReference type="Proteomes" id="UP000466863"/>
    </source>
</evidence>
<keyword evidence="1" id="KW-0812">Transmembrane</keyword>
<dbReference type="Proteomes" id="UP000478064">
    <property type="component" value="Unassembled WGS sequence"/>
</dbReference>
<evidence type="ECO:0000313" key="5">
    <source>
        <dbReference type="Proteomes" id="UP000478064"/>
    </source>
</evidence>
<proteinExistence type="predicted"/>
<dbReference type="EMBL" id="WIVU01000018">
    <property type="protein sequence ID" value="MQU06268.1"/>
    <property type="molecule type" value="Genomic_DNA"/>
</dbReference>
<sequence>MKKFSFYMPPVAYVSKPAELIVFFLMGLALAGVAIFTWNAIVDIPPVPKRLVLRSAQVTQPLYISRGQVDLYLRVSSDDGDYKHRLEMVHKNVMHSNVRKGDSIWVALDAESSNPFVWGIYDDGLKLLVSRQQIEWGQRYINGGYYFMAFWFGLCVIGCLYFLVREVWNRYLYRGVVSGDRKS</sequence>
<dbReference type="RefSeq" id="WP_048391811.1">
    <property type="nucleotide sequence ID" value="NZ_CP181271.1"/>
</dbReference>
<evidence type="ECO:0000256" key="1">
    <source>
        <dbReference type="SAM" id="Phobius"/>
    </source>
</evidence>
<gene>
    <name evidence="2" type="ORF">GHO27_11245</name>
    <name evidence="3" type="ORF">GHO28_21715</name>
</gene>
<evidence type="ECO:0000313" key="3">
    <source>
        <dbReference type="EMBL" id="MQU45096.1"/>
    </source>
</evidence>
<dbReference type="EMBL" id="WIVV01000136">
    <property type="protein sequence ID" value="MQU45096.1"/>
    <property type="molecule type" value="Genomic_DNA"/>
</dbReference>
<feature type="transmembrane region" description="Helical" evidence="1">
    <location>
        <begin position="145"/>
        <end position="164"/>
    </location>
</feature>